<keyword evidence="7 13" id="KW-0460">Magnesium</keyword>
<evidence type="ECO:0000313" key="17">
    <source>
        <dbReference type="Proteomes" id="UP000009102"/>
    </source>
</evidence>
<dbReference type="eggNOG" id="COG0494">
    <property type="taxonomic scope" value="Bacteria"/>
</dbReference>
<name>D0KZM6_HALNC</name>
<evidence type="ECO:0000256" key="6">
    <source>
        <dbReference type="ARBA" id="ARBA00022801"/>
    </source>
</evidence>
<keyword evidence="17" id="KW-1185">Reference proteome</keyword>
<dbReference type="Proteomes" id="UP000009102">
    <property type="component" value="Chromosome"/>
</dbReference>
<comment type="catalytic activity">
    <reaction evidence="12">
        <text>ADP-D-ribose + H2O = D-ribose 5-phosphate + AMP + 2 H(+)</text>
        <dbReference type="Rhea" id="RHEA:10412"/>
        <dbReference type="ChEBI" id="CHEBI:15377"/>
        <dbReference type="ChEBI" id="CHEBI:15378"/>
        <dbReference type="ChEBI" id="CHEBI:57967"/>
        <dbReference type="ChEBI" id="CHEBI:78346"/>
        <dbReference type="ChEBI" id="CHEBI:456215"/>
        <dbReference type="EC" id="3.6.1.13"/>
    </reaction>
</comment>
<dbReference type="SUPFAM" id="SSF55811">
    <property type="entry name" value="Nudix"/>
    <property type="match status" value="1"/>
</dbReference>
<dbReference type="Pfam" id="PF00293">
    <property type="entry name" value="NUDIX"/>
    <property type="match status" value="1"/>
</dbReference>
<dbReference type="NCBIfam" id="TIGR00052">
    <property type="entry name" value="nudix-type nucleoside diphosphatase, YffH/AdpP family"/>
    <property type="match status" value="1"/>
</dbReference>
<protein>
    <recommendedName>
        <fullName evidence="4">ADP-ribose pyrophosphatase</fullName>
        <ecNumber evidence="3">3.6.1.13</ecNumber>
    </recommendedName>
    <alternativeName>
        <fullName evidence="9">ADP-ribose diphosphatase</fullName>
    </alternativeName>
    <alternativeName>
        <fullName evidence="11">ADP-ribose phosphohydrolase</fullName>
    </alternativeName>
    <alternativeName>
        <fullName evidence="10">Adenosine diphosphoribose pyrophosphatase</fullName>
    </alternativeName>
</protein>
<evidence type="ECO:0000313" key="16">
    <source>
        <dbReference type="EMBL" id="ACX95899.1"/>
    </source>
</evidence>
<organism evidence="16 17">
    <name type="scientific">Halothiobacillus neapolitanus (strain ATCC 23641 / DSM 15147 / CIP 104769 / NCIMB 8539 / c2)</name>
    <name type="common">Thiobacillus neapolitanus</name>
    <dbReference type="NCBI Taxonomy" id="555778"/>
    <lineage>
        <taxon>Bacteria</taxon>
        <taxon>Pseudomonadati</taxon>
        <taxon>Pseudomonadota</taxon>
        <taxon>Gammaproteobacteria</taxon>
        <taxon>Chromatiales</taxon>
        <taxon>Halothiobacillaceae</taxon>
        <taxon>Halothiobacillus</taxon>
    </lineage>
</organism>
<dbReference type="EC" id="3.6.1.13" evidence="3"/>
<evidence type="ECO:0000256" key="9">
    <source>
        <dbReference type="ARBA" id="ARBA00030162"/>
    </source>
</evidence>
<evidence type="ECO:0000256" key="12">
    <source>
        <dbReference type="ARBA" id="ARBA00049546"/>
    </source>
</evidence>
<evidence type="ECO:0000256" key="8">
    <source>
        <dbReference type="ARBA" id="ARBA00025164"/>
    </source>
</evidence>
<evidence type="ECO:0000256" key="14">
    <source>
        <dbReference type="PIRSR" id="PIRSR604385-3"/>
    </source>
</evidence>
<evidence type="ECO:0000256" key="1">
    <source>
        <dbReference type="ARBA" id="ARBA00001946"/>
    </source>
</evidence>
<evidence type="ECO:0000256" key="2">
    <source>
        <dbReference type="ARBA" id="ARBA00007482"/>
    </source>
</evidence>
<dbReference type="OrthoDB" id="5292471at2"/>
<dbReference type="CDD" id="cd24155">
    <property type="entry name" value="NUDIX_ADPRase"/>
    <property type="match status" value="1"/>
</dbReference>
<dbReference type="GO" id="GO:0047631">
    <property type="term" value="F:ADP-ribose diphosphatase activity"/>
    <property type="evidence" value="ECO:0007669"/>
    <property type="project" value="UniProtKB-EC"/>
</dbReference>
<dbReference type="GO" id="GO:0046872">
    <property type="term" value="F:metal ion binding"/>
    <property type="evidence" value="ECO:0007669"/>
    <property type="project" value="UniProtKB-KW"/>
</dbReference>
<keyword evidence="6 16" id="KW-0378">Hydrolase</keyword>
<dbReference type="GO" id="GO:0005829">
    <property type="term" value="C:cytosol"/>
    <property type="evidence" value="ECO:0007669"/>
    <property type="project" value="TreeGrafter"/>
</dbReference>
<comment type="function">
    <text evidence="8">Acts on ADP-mannose and ADP-glucose as well as ADP-ribose. Prevents glycogen biosynthesis. The reaction catalyzed by this enzyme is a limiting step of the gluconeogenic process.</text>
</comment>
<feature type="binding site" evidence="13">
    <location>
        <position position="151"/>
    </location>
    <ligand>
        <name>Mg(2+)</name>
        <dbReference type="ChEBI" id="CHEBI:18420"/>
        <label>2</label>
    </ligand>
</feature>
<dbReference type="GO" id="GO:0019693">
    <property type="term" value="P:ribose phosphate metabolic process"/>
    <property type="evidence" value="ECO:0007669"/>
    <property type="project" value="TreeGrafter"/>
</dbReference>
<comment type="cofactor">
    <cofactor evidence="1 13">
        <name>Mg(2+)</name>
        <dbReference type="ChEBI" id="CHEBI:18420"/>
    </cofactor>
</comment>
<evidence type="ECO:0000256" key="4">
    <source>
        <dbReference type="ARBA" id="ARBA00013297"/>
    </source>
</evidence>
<evidence type="ECO:0000256" key="10">
    <source>
        <dbReference type="ARBA" id="ARBA00030308"/>
    </source>
</evidence>
<dbReference type="PANTHER" id="PTHR11839">
    <property type="entry name" value="UDP/ADP-SUGAR PYROPHOSPHATASE"/>
    <property type="match status" value="1"/>
</dbReference>
<gene>
    <name evidence="16" type="ordered locus">Hneap_1063</name>
</gene>
<feature type="domain" description="Nudix hydrolase" evidence="15">
    <location>
        <begin position="42"/>
        <end position="180"/>
    </location>
</feature>
<dbReference type="EMBL" id="CP001801">
    <property type="protein sequence ID" value="ACX95899.1"/>
    <property type="molecule type" value="Genomic_DNA"/>
</dbReference>
<reference evidence="16 17" key="1">
    <citation type="submission" date="2009-10" db="EMBL/GenBank/DDBJ databases">
        <title>Complete sequence of Halothiobacillus neapolitanus c2.</title>
        <authorList>
            <consortium name="US DOE Joint Genome Institute"/>
            <person name="Lucas S."/>
            <person name="Copeland A."/>
            <person name="Lapidus A."/>
            <person name="Glavina del Rio T."/>
            <person name="Tice H."/>
            <person name="Bruce D."/>
            <person name="Goodwin L."/>
            <person name="Pitluck S."/>
            <person name="Davenport K."/>
            <person name="Brettin T."/>
            <person name="Detter J.C."/>
            <person name="Han C."/>
            <person name="Tapia R."/>
            <person name="Larimer F."/>
            <person name="Land M."/>
            <person name="Hauser L."/>
            <person name="Kyrpides N."/>
            <person name="Mikhailova N."/>
            <person name="Kerfeld C."/>
            <person name="Cannon G."/>
            <person name="Heinhort S."/>
        </authorList>
    </citation>
    <scope>NUCLEOTIDE SEQUENCE [LARGE SCALE GENOMIC DNA]</scope>
    <source>
        <strain evidence="17">ATCC 23641 / c2</strain>
    </source>
</reference>
<evidence type="ECO:0000256" key="3">
    <source>
        <dbReference type="ARBA" id="ARBA00012453"/>
    </source>
</evidence>
<comment type="similarity">
    <text evidence="2">Belongs to the Nudix hydrolase family. NudF subfamily.</text>
</comment>
<keyword evidence="5 13" id="KW-0479">Metal-binding</keyword>
<dbReference type="GO" id="GO:0006753">
    <property type="term" value="P:nucleoside phosphate metabolic process"/>
    <property type="evidence" value="ECO:0007669"/>
    <property type="project" value="TreeGrafter"/>
</dbReference>
<dbReference type="Gene3D" id="3.90.79.10">
    <property type="entry name" value="Nucleoside Triphosphate Pyrophosphohydrolase"/>
    <property type="match status" value="1"/>
</dbReference>
<evidence type="ECO:0000256" key="5">
    <source>
        <dbReference type="ARBA" id="ARBA00022723"/>
    </source>
</evidence>
<dbReference type="PROSITE" id="PS51462">
    <property type="entry name" value="NUDIX"/>
    <property type="match status" value="1"/>
</dbReference>
<evidence type="ECO:0000256" key="13">
    <source>
        <dbReference type="PIRSR" id="PIRSR604385-2"/>
    </source>
</evidence>
<feature type="short sequence motif" description="Nudix box" evidence="14">
    <location>
        <begin position="84"/>
        <end position="106"/>
    </location>
</feature>
<evidence type="ECO:0000259" key="15">
    <source>
        <dbReference type="PROSITE" id="PS51462"/>
    </source>
</evidence>
<dbReference type="PROSITE" id="PS00893">
    <property type="entry name" value="NUDIX_BOX"/>
    <property type="match status" value="1"/>
</dbReference>
<accession>D0KZM6</accession>
<dbReference type="InterPro" id="IPR020084">
    <property type="entry name" value="NUDIX_hydrolase_CS"/>
</dbReference>
<dbReference type="InterPro" id="IPR000086">
    <property type="entry name" value="NUDIX_hydrolase_dom"/>
</dbReference>
<dbReference type="STRING" id="555778.Hneap_1063"/>
<dbReference type="PANTHER" id="PTHR11839:SF5">
    <property type="entry name" value="ADP-RIBOSE PYROPHOSPHATASE"/>
    <property type="match status" value="1"/>
</dbReference>
<sequence length="194" mass="22016">MQYELLNIEPLYRGFFALNRYRLRFERYDGGWSPEISREIFERGHAVAVLPFDPKRREVVLIEQFRPGAFEAPSGPWLTEIVAGMIEPNETVESVARREMAEEAGLEPLKLIPITRYWVSPGGTTESIYLFLALIDAAPTDTFFGLPEEHEDIKLHTMSLDEALARVDSGIICSAAPIIALQWLERHLPQFVGG</sequence>
<dbReference type="KEGG" id="hna:Hneap_1063"/>
<feature type="binding site" evidence="13">
    <location>
        <position position="103"/>
    </location>
    <ligand>
        <name>Mg(2+)</name>
        <dbReference type="ChEBI" id="CHEBI:18420"/>
        <label>1</label>
    </ligand>
</feature>
<feature type="binding site" evidence="13">
    <location>
        <position position="83"/>
    </location>
    <ligand>
        <name>Mg(2+)</name>
        <dbReference type="ChEBI" id="CHEBI:18420"/>
        <label>1</label>
    </ligand>
</feature>
<proteinExistence type="inferred from homology"/>
<dbReference type="RefSeq" id="WP_012823935.1">
    <property type="nucleotide sequence ID" value="NC_013422.1"/>
</dbReference>
<dbReference type="AlphaFoldDB" id="D0KZM6"/>
<evidence type="ECO:0000256" key="11">
    <source>
        <dbReference type="ARBA" id="ARBA00033056"/>
    </source>
</evidence>
<dbReference type="GO" id="GO:0019144">
    <property type="term" value="F:ADP-sugar diphosphatase activity"/>
    <property type="evidence" value="ECO:0007669"/>
    <property type="project" value="TreeGrafter"/>
</dbReference>
<dbReference type="InterPro" id="IPR004385">
    <property type="entry name" value="NDP_pyrophosphatase"/>
</dbReference>
<dbReference type="InterPro" id="IPR015797">
    <property type="entry name" value="NUDIX_hydrolase-like_dom_sf"/>
</dbReference>
<feature type="binding site" evidence="13">
    <location>
        <position position="99"/>
    </location>
    <ligand>
        <name>Mg(2+)</name>
        <dbReference type="ChEBI" id="CHEBI:18420"/>
        <label>1</label>
    </ligand>
</feature>
<dbReference type="HOGENOM" id="CLU_062658_6_1_6"/>
<evidence type="ECO:0000256" key="7">
    <source>
        <dbReference type="ARBA" id="ARBA00022842"/>
    </source>
</evidence>